<evidence type="ECO:0000313" key="2">
    <source>
        <dbReference type="EMBL" id="KAF1851502.1"/>
    </source>
</evidence>
<keyword evidence="3" id="KW-1185">Reference proteome</keyword>
<dbReference type="EMBL" id="ML976614">
    <property type="protein sequence ID" value="KAF1851502.1"/>
    <property type="molecule type" value="Genomic_DNA"/>
</dbReference>
<protein>
    <submittedName>
        <fullName evidence="2">Uncharacterized protein</fullName>
    </submittedName>
</protein>
<gene>
    <name evidence="2" type="ORF">K460DRAFT_36071</name>
</gene>
<reference evidence="2" key="1">
    <citation type="submission" date="2020-01" db="EMBL/GenBank/DDBJ databases">
        <authorList>
            <consortium name="DOE Joint Genome Institute"/>
            <person name="Haridas S."/>
            <person name="Albert R."/>
            <person name="Binder M."/>
            <person name="Bloem J."/>
            <person name="Labutti K."/>
            <person name="Salamov A."/>
            <person name="Andreopoulos B."/>
            <person name="Baker S.E."/>
            <person name="Barry K."/>
            <person name="Bills G."/>
            <person name="Bluhm B.H."/>
            <person name="Cannon C."/>
            <person name="Castanera R."/>
            <person name="Culley D.E."/>
            <person name="Daum C."/>
            <person name="Ezra D."/>
            <person name="Gonzalez J.B."/>
            <person name="Henrissat B."/>
            <person name="Kuo A."/>
            <person name="Liang C."/>
            <person name="Lipzen A."/>
            <person name="Lutzoni F."/>
            <person name="Magnuson J."/>
            <person name="Mondo S."/>
            <person name="Nolan M."/>
            <person name="Ohm R."/>
            <person name="Pangilinan J."/>
            <person name="Park H.-J."/>
            <person name="Ramirez L."/>
            <person name="Alfaro M."/>
            <person name="Sun H."/>
            <person name="Tritt A."/>
            <person name="Yoshinaga Y."/>
            <person name="Zwiers L.-H."/>
            <person name="Turgeon B.G."/>
            <person name="Goodwin S.B."/>
            <person name="Spatafora J.W."/>
            <person name="Crous P.W."/>
            <person name="Grigoriev I.V."/>
        </authorList>
    </citation>
    <scope>NUCLEOTIDE SEQUENCE</scope>
    <source>
        <strain evidence="2">CBS 394.84</strain>
    </source>
</reference>
<evidence type="ECO:0000256" key="1">
    <source>
        <dbReference type="SAM" id="Phobius"/>
    </source>
</evidence>
<dbReference type="Proteomes" id="UP000800039">
    <property type="component" value="Unassembled WGS sequence"/>
</dbReference>
<sequence length="71" mass="8311">MLSSPVSSSQTYLHRQISVFHIRKEEMCEEMVERLKILVLVLVLVFASSWIQLVGILRTRLTNMYILEAPY</sequence>
<keyword evidence="1" id="KW-1133">Transmembrane helix</keyword>
<proteinExistence type="predicted"/>
<evidence type="ECO:0000313" key="3">
    <source>
        <dbReference type="Proteomes" id="UP000800039"/>
    </source>
</evidence>
<dbReference type="RefSeq" id="XP_040794065.1">
    <property type="nucleotide sequence ID" value="XM_040932318.1"/>
</dbReference>
<dbReference type="GeneID" id="63849569"/>
<organism evidence="2 3">
    <name type="scientific">Cucurbitaria berberidis CBS 394.84</name>
    <dbReference type="NCBI Taxonomy" id="1168544"/>
    <lineage>
        <taxon>Eukaryota</taxon>
        <taxon>Fungi</taxon>
        <taxon>Dikarya</taxon>
        <taxon>Ascomycota</taxon>
        <taxon>Pezizomycotina</taxon>
        <taxon>Dothideomycetes</taxon>
        <taxon>Pleosporomycetidae</taxon>
        <taxon>Pleosporales</taxon>
        <taxon>Pleosporineae</taxon>
        <taxon>Cucurbitariaceae</taxon>
        <taxon>Cucurbitaria</taxon>
    </lineage>
</organism>
<accession>A0A9P4GUE3</accession>
<keyword evidence="1" id="KW-0812">Transmembrane</keyword>
<keyword evidence="1" id="KW-0472">Membrane</keyword>
<comment type="caution">
    <text evidence="2">The sequence shown here is derived from an EMBL/GenBank/DDBJ whole genome shotgun (WGS) entry which is preliminary data.</text>
</comment>
<name>A0A9P4GUE3_9PLEO</name>
<feature type="transmembrane region" description="Helical" evidence="1">
    <location>
        <begin position="37"/>
        <end position="57"/>
    </location>
</feature>
<dbReference type="AlphaFoldDB" id="A0A9P4GUE3"/>